<dbReference type="PROSITE" id="PS51257">
    <property type="entry name" value="PROKAR_LIPOPROTEIN"/>
    <property type="match status" value="1"/>
</dbReference>
<dbReference type="Pfam" id="PF11454">
    <property type="entry name" value="DUF3016"/>
    <property type="match status" value="1"/>
</dbReference>
<name>A0A1M5HVR6_9ALTE</name>
<accession>A0A1M5HVR6</accession>
<keyword evidence="1" id="KW-0732">Signal</keyword>
<dbReference type="Proteomes" id="UP000184520">
    <property type="component" value="Unassembled WGS sequence"/>
</dbReference>
<dbReference type="AlphaFoldDB" id="A0A1M5HVR6"/>
<feature type="signal peptide" evidence="1">
    <location>
        <begin position="1"/>
        <end position="19"/>
    </location>
</feature>
<evidence type="ECO:0008006" key="4">
    <source>
        <dbReference type="Google" id="ProtNLM"/>
    </source>
</evidence>
<feature type="chain" id="PRO_5012115616" description="DUF3016 domain-containing protein" evidence="1">
    <location>
        <begin position="20"/>
        <end position="179"/>
    </location>
</feature>
<dbReference type="EMBL" id="FQWD01000002">
    <property type="protein sequence ID" value="SHG20040.1"/>
    <property type="molecule type" value="Genomic_DNA"/>
</dbReference>
<protein>
    <recommendedName>
        <fullName evidence="4">DUF3016 domain-containing protein</fullName>
    </recommendedName>
</protein>
<gene>
    <name evidence="2" type="ORF">SAMN05216361_1644</name>
</gene>
<proteinExistence type="predicted"/>
<evidence type="ECO:0000313" key="2">
    <source>
        <dbReference type="EMBL" id="SHG20040.1"/>
    </source>
</evidence>
<sequence>MRKLATTLLLSATAACSLAAVAGTEADGNDAQTSNVEITWEDPKSYTDVRPSNESRVRFRNRVMRELGEYFEELAESLPEGQQLSINVTNVDLAGHVWPTFGGGAVDIRIIRDLDIPRMTFSYSLTENDEVIKTADVSLKDMAFMNRATNIRHNDALRYEKVMLKRWFDKEFADSLVKS</sequence>
<dbReference type="STRING" id="634436.SAMN05216361_1644"/>
<evidence type="ECO:0000313" key="3">
    <source>
        <dbReference type="Proteomes" id="UP000184520"/>
    </source>
</evidence>
<dbReference type="InterPro" id="IPR021557">
    <property type="entry name" value="DUF3016"/>
</dbReference>
<dbReference type="RefSeq" id="WP_084526309.1">
    <property type="nucleotide sequence ID" value="NZ_FQWD01000002.1"/>
</dbReference>
<organism evidence="2 3">
    <name type="scientific">Marisediminitalea aggregata</name>
    <dbReference type="NCBI Taxonomy" id="634436"/>
    <lineage>
        <taxon>Bacteria</taxon>
        <taxon>Pseudomonadati</taxon>
        <taxon>Pseudomonadota</taxon>
        <taxon>Gammaproteobacteria</taxon>
        <taxon>Alteromonadales</taxon>
        <taxon>Alteromonadaceae</taxon>
        <taxon>Marisediminitalea</taxon>
    </lineage>
</organism>
<evidence type="ECO:0000256" key="1">
    <source>
        <dbReference type="SAM" id="SignalP"/>
    </source>
</evidence>
<dbReference type="OrthoDB" id="195620at2"/>
<keyword evidence="3" id="KW-1185">Reference proteome</keyword>
<reference evidence="3" key="1">
    <citation type="submission" date="2016-11" db="EMBL/GenBank/DDBJ databases">
        <authorList>
            <person name="Varghese N."/>
            <person name="Submissions S."/>
        </authorList>
    </citation>
    <scope>NUCLEOTIDE SEQUENCE [LARGE SCALE GENOMIC DNA]</scope>
    <source>
        <strain evidence="3">CGMCC 1.8995</strain>
    </source>
</reference>